<dbReference type="SMART" id="SM00302">
    <property type="entry name" value="GED"/>
    <property type="match status" value="1"/>
</dbReference>
<evidence type="ECO:0000256" key="1">
    <source>
        <dbReference type="ARBA" id="ARBA00022741"/>
    </source>
</evidence>
<feature type="domain" description="GED" evidence="5">
    <location>
        <begin position="625"/>
        <end position="716"/>
    </location>
</feature>
<dbReference type="GO" id="GO:0005525">
    <property type="term" value="F:GTP binding"/>
    <property type="evidence" value="ECO:0007669"/>
    <property type="project" value="UniProtKB-KW"/>
</dbReference>
<comment type="caution">
    <text evidence="7">The sequence shown here is derived from an EMBL/GenBank/DDBJ whole genome shotgun (WGS) entry which is preliminary data.</text>
</comment>
<feature type="domain" description="Dynamin-type G" evidence="6">
    <location>
        <begin position="23"/>
        <end position="290"/>
    </location>
</feature>
<evidence type="ECO:0000256" key="3">
    <source>
        <dbReference type="RuleBase" id="RU003932"/>
    </source>
</evidence>
<evidence type="ECO:0000313" key="8">
    <source>
        <dbReference type="Proteomes" id="UP001295684"/>
    </source>
</evidence>
<evidence type="ECO:0000313" key="7">
    <source>
        <dbReference type="EMBL" id="CAI2387181.1"/>
    </source>
</evidence>
<dbReference type="InterPro" id="IPR020850">
    <property type="entry name" value="GED_dom"/>
</dbReference>
<dbReference type="Pfam" id="PF01031">
    <property type="entry name" value="Dynamin_M"/>
    <property type="match status" value="1"/>
</dbReference>
<dbReference type="Pfam" id="PF02212">
    <property type="entry name" value="GED"/>
    <property type="match status" value="1"/>
</dbReference>
<dbReference type="Gene3D" id="3.40.50.300">
    <property type="entry name" value="P-loop containing nucleotide triphosphate hydrolases"/>
    <property type="match status" value="1"/>
</dbReference>
<gene>
    <name evidence="7" type="ORF">ECRASSUSDP1_LOCUS28809</name>
</gene>
<dbReference type="PANTHER" id="PTHR11566">
    <property type="entry name" value="DYNAMIN"/>
    <property type="match status" value="1"/>
</dbReference>
<dbReference type="InterPro" id="IPR030381">
    <property type="entry name" value="G_DYNAMIN_dom"/>
</dbReference>
<feature type="region of interest" description="Disordered" evidence="4">
    <location>
        <begin position="563"/>
        <end position="583"/>
    </location>
</feature>
<dbReference type="Gene3D" id="1.20.120.1240">
    <property type="entry name" value="Dynamin, middle domain"/>
    <property type="match status" value="1"/>
</dbReference>
<keyword evidence="8" id="KW-1185">Reference proteome</keyword>
<dbReference type="PROSITE" id="PS00410">
    <property type="entry name" value="G_DYNAMIN_1"/>
    <property type="match status" value="1"/>
</dbReference>
<dbReference type="GO" id="GO:0003924">
    <property type="term" value="F:GTPase activity"/>
    <property type="evidence" value="ECO:0007669"/>
    <property type="project" value="InterPro"/>
</dbReference>
<dbReference type="GO" id="GO:0005874">
    <property type="term" value="C:microtubule"/>
    <property type="evidence" value="ECO:0007669"/>
    <property type="project" value="TreeGrafter"/>
</dbReference>
<dbReference type="Proteomes" id="UP001295684">
    <property type="component" value="Unassembled WGS sequence"/>
</dbReference>
<dbReference type="AlphaFoldDB" id="A0AAD1YAK9"/>
<dbReference type="PROSITE" id="PS51388">
    <property type="entry name" value="GED"/>
    <property type="match status" value="1"/>
</dbReference>
<dbReference type="InterPro" id="IPR000375">
    <property type="entry name" value="Dynamin_stalk"/>
</dbReference>
<protein>
    <submittedName>
        <fullName evidence="7">Uncharacterized protein</fullName>
    </submittedName>
</protein>
<sequence length="742" mass="84179">MQGIIPLINKIQEALATTSGRYEIELPQLVVVGSQSCGKSSVLESIVGKDFLPRGTGIVTRRPLVLQLYNIATPKEYAFFGHLEKEFTSFTDIKEEILRETSRVCGDNKGVSTDPIFLKIYSNNVINLTLVDLPGITKNPVGDQPKDIEKQINNLVFDFISRENTIILAVSPANADLANSDSLKMARKVDPKGERTFGIITKVDLMDEGTDALELLQGEIYPLKLGYIGVVCRSQKGINDGKSISESIKEEEKFFKTHPVYHKLSHNLGIRALSAKLNTLLIRHIKRTLPQIRDKITTIMTHKRQELDALGADLDFEGPKGAKSVMLNIISKYTTTFNNYIDGDFVKQSSDLLLGGSRINYIFSNTLFNALDSLHPLKTISDDDIRTCVKNASALSPSLFVEEKAFHILMKQQIARLQEPALQCAEQVFAELRDLVSSICLPELDRYKKLHFAIIDVLNNLLLEYLQPTMQMIKNLIACEDAYINVNHPDFIVAKDALLNIFKKGNDPPPEDNVFEKIEENNNIYRDSDQDSEEDSEEEQEPEEGYTRREFFDNLMDQDNVNEVQPDRKVNSHLKRPNNKEESKYSVGYEADNNMITHIPQVGLIKPPKKMRVDDQPNGREIVETQIIKNCLSSYFNIVRKHIADLVPKTIMAFLINKAKENSQQILYTSLCDGEEIQDIMGEDPMIGEARKECHRTLKNLSKAVDLINEARDYNYFKEEYQLSTSKLEKMSLEDTKDEESQ</sequence>
<dbReference type="InterPro" id="IPR019762">
    <property type="entry name" value="Dynamin_GTPase_CS"/>
</dbReference>
<dbReference type="SUPFAM" id="SSF52540">
    <property type="entry name" value="P-loop containing nucleoside triphosphate hydrolases"/>
    <property type="match status" value="1"/>
</dbReference>
<dbReference type="GO" id="GO:0005737">
    <property type="term" value="C:cytoplasm"/>
    <property type="evidence" value="ECO:0007669"/>
    <property type="project" value="TreeGrafter"/>
</dbReference>
<dbReference type="FunFam" id="3.40.50.300:FF:001027">
    <property type="entry name" value="dynamin-related protein 3A"/>
    <property type="match status" value="1"/>
</dbReference>
<name>A0AAD1YAK9_EUPCR</name>
<organism evidence="7 8">
    <name type="scientific">Euplotes crassus</name>
    <dbReference type="NCBI Taxonomy" id="5936"/>
    <lineage>
        <taxon>Eukaryota</taxon>
        <taxon>Sar</taxon>
        <taxon>Alveolata</taxon>
        <taxon>Ciliophora</taxon>
        <taxon>Intramacronucleata</taxon>
        <taxon>Spirotrichea</taxon>
        <taxon>Hypotrichia</taxon>
        <taxon>Euplotida</taxon>
        <taxon>Euplotidae</taxon>
        <taxon>Moneuplotes</taxon>
    </lineage>
</organism>
<dbReference type="InterPro" id="IPR027417">
    <property type="entry name" value="P-loop_NTPase"/>
</dbReference>
<evidence type="ECO:0000259" key="6">
    <source>
        <dbReference type="PROSITE" id="PS51718"/>
    </source>
</evidence>
<evidence type="ECO:0000256" key="2">
    <source>
        <dbReference type="ARBA" id="ARBA00023134"/>
    </source>
</evidence>
<dbReference type="PANTHER" id="PTHR11566:SF21">
    <property type="entry name" value="DYNAMIN RELATED PROTEIN 1, ISOFORM A"/>
    <property type="match status" value="1"/>
</dbReference>
<feature type="compositionally biased region" description="Acidic residues" evidence="4">
    <location>
        <begin position="530"/>
        <end position="544"/>
    </location>
</feature>
<dbReference type="PRINTS" id="PR00195">
    <property type="entry name" value="DYNAMIN"/>
</dbReference>
<proteinExistence type="inferred from homology"/>
<keyword evidence="1 3" id="KW-0547">Nucleotide-binding</keyword>
<dbReference type="GO" id="GO:0016020">
    <property type="term" value="C:membrane"/>
    <property type="evidence" value="ECO:0007669"/>
    <property type="project" value="TreeGrafter"/>
</dbReference>
<accession>A0AAD1YAK9</accession>
<evidence type="ECO:0000259" key="5">
    <source>
        <dbReference type="PROSITE" id="PS51388"/>
    </source>
</evidence>
<dbReference type="SMART" id="SM00053">
    <property type="entry name" value="DYNc"/>
    <property type="match status" value="1"/>
</dbReference>
<dbReference type="Pfam" id="PF00350">
    <property type="entry name" value="Dynamin_N"/>
    <property type="match status" value="1"/>
</dbReference>
<dbReference type="CDD" id="cd08771">
    <property type="entry name" value="DLP_1"/>
    <property type="match status" value="1"/>
</dbReference>
<comment type="similarity">
    <text evidence="3">Belongs to the TRAFAC class dynamin-like GTPase superfamily. Dynamin/Fzo/YdjA family.</text>
</comment>
<dbReference type="PROSITE" id="PS51718">
    <property type="entry name" value="G_DYNAMIN_2"/>
    <property type="match status" value="1"/>
</dbReference>
<dbReference type="InterPro" id="IPR022812">
    <property type="entry name" value="Dynamin"/>
</dbReference>
<dbReference type="InterPro" id="IPR045063">
    <property type="entry name" value="Dynamin_N"/>
</dbReference>
<evidence type="ECO:0000256" key="4">
    <source>
        <dbReference type="SAM" id="MobiDB-lite"/>
    </source>
</evidence>
<keyword evidence="2 3" id="KW-0342">GTP-binding</keyword>
<feature type="region of interest" description="Disordered" evidence="4">
    <location>
        <begin position="523"/>
        <end position="547"/>
    </location>
</feature>
<dbReference type="EMBL" id="CAMPGE010029697">
    <property type="protein sequence ID" value="CAI2387181.1"/>
    <property type="molecule type" value="Genomic_DNA"/>
</dbReference>
<reference evidence="7" key="1">
    <citation type="submission" date="2023-07" db="EMBL/GenBank/DDBJ databases">
        <authorList>
            <consortium name="AG Swart"/>
            <person name="Singh M."/>
            <person name="Singh A."/>
            <person name="Seah K."/>
            <person name="Emmerich C."/>
        </authorList>
    </citation>
    <scope>NUCLEOTIDE SEQUENCE</scope>
    <source>
        <strain evidence="7">DP1</strain>
    </source>
</reference>
<dbReference type="InterPro" id="IPR003130">
    <property type="entry name" value="GED"/>
</dbReference>
<dbReference type="GO" id="GO:0008017">
    <property type="term" value="F:microtubule binding"/>
    <property type="evidence" value="ECO:0007669"/>
    <property type="project" value="TreeGrafter"/>
</dbReference>
<dbReference type="InterPro" id="IPR001401">
    <property type="entry name" value="Dynamin_GTPase"/>
</dbReference>